<dbReference type="SUPFAM" id="SSF103473">
    <property type="entry name" value="MFS general substrate transporter"/>
    <property type="match status" value="1"/>
</dbReference>
<keyword evidence="4 5" id="KW-0472">Membrane</keyword>
<proteinExistence type="predicted"/>
<comment type="subcellular location">
    <subcellularLocation>
        <location evidence="1">Membrane</location>
        <topology evidence="1">Multi-pass membrane protein</topology>
    </subcellularLocation>
</comment>
<evidence type="ECO:0000259" key="6">
    <source>
        <dbReference type="PROSITE" id="PS50850"/>
    </source>
</evidence>
<dbReference type="PROSITE" id="PS50850">
    <property type="entry name" value="MFS"/>
    <property type="match status" value="1"/>
</dbReference>
<accession>A0A084U709</accession>
<feature type="transmembrane region" description="Helical" evidence="5">
    <location>
        <begin position="12"/>
        <end position="28"/>
    </location>
</feature>
<feature type="transmembrane region" description="Helical" evidence="5">
    <location>
        <begin position="136"/>
        <end position="155"/>
    </location>
</feature>
<evidence type="ECO:0000256" key="2">
    <source>
        <dbReference type="ARBA" id="ARBA00022692"/>
    </source>
</evidence>
<dbReference type="RefSeq" id="WP_081871274.1">
    <property type="nucleotide sequence ID" value="NZ_JMQM01000002.1"/>
</dbReference>
<feature type="transmembrane region" description="Helical" evidence="5">
    <location>
        <begin position="203"/>
        <end position="227"/>
    </location>
</feature>
<name>A0A084U709_9HYPH</name>
<feature type="transmembrane region" description="Helical" evidence="5">
    <location>
        <begin position="233"/>
        <end position="254"/>
    </location>
</feature>
<protein>
    <submittedName>
        <fullName evidence="7">Major facilitator superfamily transporter</fullName>
    </submittedName>
</protein>
<gene>
    <name evidence="7" type="ORF">EL18_02999</name>
</gene>
<dbReference type="PATRIC" id="fig|472175.3.peg.2993"/>
<dbReference type="InterPro" id="IPR020846">
    <property type="entry name" value="MFS_dom"/>
</dbReference>
<reference evidence="7 8" key="1">
    <citation type="submission" date="2014-05" db="EMBL/GenBank/DDBJ databases">
        <title>Draft Genome Sequence of Nitratireductor basaltis Strain UMTGB225, A Marine Bacterium Isolated from Green Barrel Tunicate.</title>
        <authorList>
            <person name="Gan H.Y."/>
        </authorList>
    </citation>
    <scope>NUCLEOTIDE SEQUENCE [LARGE SCALE GENOMIC DNA]</scope>
    <source>
        <strain evidence="7 8">UMTGB225</strain>
    </source>
</reference>
<dbReference type="OrthoDB" id="9810941at2"/>
<dbReference type="Gene3D" id="1.20.1250.20">
    <property type="entry name" value="MFS general substrate transporter like domains"/>
    <property type="match status" value="2"/>
</dbReference>
<keyword evidence="8" id="KW-1185">Reference proteome</keyword>
<organism evidence="7 8">
    <name type="scientific">Nitratireductor basaltis</name>
    <dbReference type="NCBI Taxonomy" id="472175"/>
    <lineage>
        <taxon>Bacteria</taxon>
        <taxon>Pseudomonadati</taxon>
        <taxon>Pseudomonadota</taxon>
        <taxon>Alphaproteobacteria</taxon>
        <taxon>Hyphomicrobiales</taxon>
        <taxon>Phyllobacteriaceae</taxon>
        <taxon>Nitratireductor</taxon>
    </lineage>
</organism>
<dbReference type="GO" id="GO:0022857">
    <property type="term" value="F:transmembrane transporter activity"/>
    <property type="evidence" value="ECO:0007669"/>
    <property type="project" value="InterPro"/>
</dbReference>
<dbReference type="GO" id="GO:0016020">
    <property type="term" value="C:membrane"/>
    <property type="evidence" value="ECO:0007669"/>
    <property type="project" value="UniProtKB-SubCell"/>
</dbReference>
<feature type="transmembrane region" description="Helical" evidence="5">
    <location>
        <begin position="275"/>
        <end position="306"/>
    </location>
</feature>
<feature type="transmembrane region" description="Helical" evidence="5">
    <location>
        <begin position="99"/>
        <end position="124"/>
    </location>
</feature>
<dbReference type="eggNOG" id="COG2814">
    <property type="taxonomic scope" value="Bacteria"/>
</dbReference>
<feature type="transmembrane region" description="Helical" evidence="5">
    <location>
        <begin position="75"/>
        <end position="93"/>
    </location>
</feature>
<dbReference type="Proteomes" id="UP000053675">
    <property type="component" value="Unassembled WGS sequence"/>
</dbReference>
<evidence type="ECO:0000313" key="8">
    <source>
        <dbReference type="Proteomes" id="UP000053675"/>
    </source>
</evidence>
<dbReference type="PANTHER" id="PTHR23514">
    <property type="entry name" value="BYPASS OF STOP CODON PROTEIN 6"/>
    <property type="match status" value="1"/>
</dbReference>
<dbReference type="PANTHER" id="PTHR23514:SF13">
    <property type="entry name" value="INNER MEMBRANE PROTEIN YBJJ"/>
    <property type="match status" value="1"/>
</dbReference>
<evidence type="ECO:0000256" key="3">
    <source>
        <dbReference type="ARBA" id="ARBA00022989"/>
    </source>
</evidence>
<feature type="transmembrane region" description="Helical" evidence="5">
    <location>
        <begin position="48"/>
        <end position="68"/>
    </location>
</feature>
<feature type="domain" description="Major facilitator superfamily (MFS) profile" evidence="6">
    <location>
        <begin position="1"/>
        <end position="381"/>
    </location>
</feature>
<dbReference type="InterPro" id="IPR036259">
    <property type="entry name" value="MFS_trans_sf"/>
</dbReference>
<feature type="transmembrane region" description="Helical" evidence="5">
    <location>
        <begin position="161"/>
        <end position="182"/>
    </location>
</feature>
<comment type="caution">
    <text evidence="7">The sequence shown here is derived from an EMBL/GenBank/DDBJ whole genome shotgun (WGS) entry which is preliminary data.</text>
</comment>
<feature type="transmembrane region" description="Helical" evidence="5">
    <location>
        <begin position="357"/>
        <end position="377"/>
    </location>
</feature>
<evidence type="ECO:0000256" key="4">
    <source>
        <dbReference type="ARBA" id="ARBA00023136"/>
    </source>
</evidence>
<sequence>MTDRTNIRGRRAGAACFFANGFMVGSWAPQIPELALRFSLSESQLGLLILVFGIGGVSAMPLSGMLIGAYGTRPLLRLSAILLPTAFLAVILAPTLPLLVVLLALFGAMLGAMDVSMNANAVLIERRLGRAIMSSAHGFWSLGGFVGAGVGGLVLEANGYVFHAIAVAVAAIVLAVMAWPYLLLERRPVLEDRGKMRLPRNPAIYLVGIITLFCMAPEGAVLDWAALYLREEMGANIAVASLAFTAFSGAMALMRFAGDGLRNRFGAVRMLRFSGMLAVVGMIGAGLAPSAVIAIAAFALTGLGIANMVPIAFSAAGNQPGISSSAGMSVATTIGYSGLLIAPSLIGYVAEHTGFQVVYLGLAGLLALVIMLAQIVAPADRILSQPAE</sequence>
<dbReference type="STRING" id="472175.EL18_02999"/>
<evidence type="ECO:0000256" key="5">
    <source>
        <dbReference type="SAM" id="Phobius"/>
    </source>
</evidence>
<dbReference type="EMBL" id="JMQM01000002">
    <property type="protein sequence ID" value="KFB08745.1"/>
    <property type="molecule type" value="Genomic_DNA"/>
</dbReference>
<keyword evidence="3 5" id="KW-1133">Transmembrane helix</keyword>
<dbReference type="InterPro" id="IPR051788">
    <property type="entry name" value="MFS_Transporter"/>
</dbReference>
<evidence type="ECO:0000313" key="7">
    <source>
        <dbReference type="EMBL" id="KFB08745.1"/>
    </source>
</evidence>
<dbReference type="CDD" id="cd17393">
    <property type="entry name" value="MFS_MosC_like"/>
    <property type="match status" value="1"/>
</dbReference>
<dbReference type="Pfam" id="PF07690">
    <property type="entry name" value="MFS_1"/>
    <property type="match status" value="1"/>
</dbReference>
<dbReference type="AlphaFoldDB" id="A0A084U709"/>
<evidence type="ECO:0000256" key="1">
    <source>
        <dbReference type="ARBA" id="ARBA00004141"/>
    </source>
</evidence>
<dbReference type="InterPro" id="IPR011701">
    <property type="entry name" value="MFS"/>
</dbReference>
<feature type="transmembrane region" description="Helical" evidence="5">
    <location>
        <begin position="326"/>
        <end position="350"/>
    </location>
</feature>
<keyword evidence="2 5" id="KW-0812">Transmembrane</keyword>